<reference evidence="2 3" key="1">
    <citation type="submission" date="2018-05" db="EMBL/GenBank/DDBJ databases">
        <title>Genomic Encyclopedia of Type Strains, Phase IV (KMG-IV): sequencing the most valuable type-strain genomes for metagenomic binning, comparative biology and taxonomic classification.</title>
        <authorList>
            <person name="Goeker M."/>
        </authorList>
    </citation>
    <scope>NUCLEOTIDE SEQUENCE [LARGE SCALE GENOMIC DNA]</scope>
    <source>
        <strain evidence="2 3">DSM 45480</strain>
    </source>
</reference>
<evidence type="ECO:0000313" key="3">
    <source>
        <dbReference type="Proteomes" id="UP000246005"/>
    </source>
</evidence>
<sequence>MACYARHASRNSSRIGWCVVDCAGCGRPLLLGTKRGRPARYHNAACRQRARRARLATDHGDVLTAVAAVESAAAEVRHAVLANRDTAQAASRLAGAAAELARLVTPAPTVPTDEPPAPPVTKPVTEDKPRTSRAKRPARIAPLDLDTVRLERSSDPTRTGWRVLAGAEDAPVLVGFLEPMLSVTGRRSGRWEAQTASLTRVHGGPWRNRTEALARLVDDYQRAASRPRRHTIT</sequence>
<evidence type="ECO:0000256" key="1">
    <source>
        <dbReference type="SAM" id="MobiDB-lite"/>
    </source>
</evidence>
<evidence type="ECO:0000313" key="2">
    <source>
        <dbReference type="EMBL" id="PWK82249.1"/>
    </source>
</evidence>
<name>A0A316HQ10_9PSEU</name>
<dbReference type="AlphaFoldDB" id="A0A316HQ10"/>
<dbReference type="EMBL" id="QGHB01000014">
    <property type="protein sequence ID" value="PWK82249.1"/>
    <property type="molecule type" value="Genomic_DNA"/>
</dbReference>
<gene>
    <name evidence="2" type="ORF">C8D88_114117</name>
</gene>
<dbReference type="Proteomes" id="UP000246005">
    <property type="component" value="Unassembled WGS sequence"/>
</dbReference>
<organism evidence="2 3">
    <name type="scientific">Lentzea atacamensis</name>
    <dbReference type="NCBI Taxonomy" id="531938"/>
    <lineage>
        <taxon>Bacteria</taxon>
        <taxon>Bacillati</taxon>
        <taxon>Actinomycetota</taxon>
        <taxon>Actinomycetes</taxon>
        <taxon>Pseudonocardiales</taxon>
        <taxon>Pseudonocardiaceae</taxon>
        <taxon>Lentzea</taxon>
    </lineage>
</organism>
<accession>A0A316HQ10</accession>
<comment type="caution">
    <text evidence="2">The sequence shown here is derived from an EMBL/GenBank/DDBJ whole genome shotgun (WGS) entry which is preliminary data.</text>
</comment>
<protein>
    <submittedName>
        <fullName evidence="2">Uncharacterized protein</fullName>
    </submittedName>
</protein>
<proteinExistence type="predicted"/>
<feature type="region of interest" description="Disordered" evidence="1">
    <location>
        <begin position="107"/>
        <end position="135"/>
    </location>
</feature>